<dbReference type="InterPro" id="IPR001254">
    <property type="entry name" value="Trypsin_dom"/>
</dbReference>
<dbReference type="InterPro" id="IPR043504">
    <property type="entry name" value="Peptidase_S1_PA_chymotrypsin"/>
</dbReference>
<dbReference type="Proteomes" id="UP000192578">
    <property type="component" value="Unassembled WGS sequence"/>
</dbReference>
<feature type="signal peptide" evidence="5">
    <location>
        <begin position="1"/>
        <end position="26"/>
    </location>
</feature>
<keyword evidence="3" id="KW-0720">Serine protease</keyword>
<protein>
    <submittedName>
        <fullName evidence="7">Transmembrane protease serine 9</fullName>
    </submittedName>
</protein>
<dbReference type="EMBL" id="MTYJ01000161">
    <property type="protein sequence ID" value="OQV11784.1"/>
    <property type="molecule type" value="Genomic_DNA"/>
</dbReference>
<feature type="domain" description="Peptidase S1" evidence="6">
    <location>
        <begin position="97"/>
        <end position="384"/>
    </location>
</feature>
<evidence type="ECO:0000259" key="6">
    <source>
        <dbReference type="PROSITE" id="PS50240"/>
    </source>
</evidence>
<comment type="caution">
    <text evidence="2">Lacks conserved residue(s) required for the propagation of feature annotation.</text>
</comment>
<proteinExistence type="predicted"/>
<reference evidence="8" key="1">
    <citation type="submission" date="2017-01" db="EMBL/GenBank/DDBJ databases">
        <title>Comparative genomics of anhydrobiosis in the tardigrade Hypsibius dujardini.</title>
        <authorList>
            <person name="Yoshida Y."/>
            <person name="Koutsovoulos G."/>
            <person name="Laetsch D."/>
            <person name="Stevens L."/>
            <person name="Kumar S."/>
            <person name="Horikawa D."/>
            <person name="Ishino K."/>
            <person name="Komine S."/>
            <person name="Tomita M."/>
            <person name="Blaxter M."/>
            <person name="Arakawa K."/>
        </authorList>
    </citation>
    <scope>NUCLEOTIDE SEQUENCE [LARGE SCALE GENOMIC DNA]</scope>
    <source>
        <strain evidence="8">Z151</strain>
    </source>
</reference>
<dbReference type="GO" id="GO:0006508">
    <property type="term" value="P:proteolysis"/>
    <property type="evidence" value="ECO:0007669"/>
    <property type="project" value="UniProtKB-KW"/>
</dbReference>
<name>A0A1W0W9A0_HYPEX</name>
<keyword evidence="8" id="KW-1185">Reference proteome</keyword>
<dbReference type="SMART" id="SM00192">
    <property type="entry name" value="LDLa"/>
    <property type="match status" value="1"/>
</dbReference>
<dbReference type="PROSITE" id="PS00134">
    <property type="entry name" value="TRYPSIN_HIS"/>
    <property type="match status" value="1"/>
</dbReference>
<dbReference type="PANTHER" id="PTHR24252:SF7">
    <property type="entry name" value="HYALIN"/>
    <property type="match status" value="1"/>
</dbReference>
<dbReference type="SUPFAM" id="SSF50494">
    <property type="entry name" value="Trypsin-like serine proteases"/>
    <property type="match status" value="1"/>
</dbReference>
<dbReference type="OrthoDB" id="2019384at2759"/>
<evidence type="ECO:0000256" key="4">
    <source>
        <dbReference type="SAM" id="MobiDB-lite"/>
    </source>
</evidence>
<dbReference type="PROSITE" id="PS00135">
    <property type="entry name" value="TRYPSIN_SER"/>
    <property type="match status" value="1"/>
</dbReference>
<keyword evidence="3" id="KW-0378">Hydrolase</keyword>
<dbReference type="PRINTS" id="PR00722">
    <property type="entry name" value="CHYMOTRYPSIN"/>
</dbReference>
<feature type="chain" id="PRO_5013048657" evidence="5">
    <location>
        <begin position="27"/>
        <end position="448"/>
    </location>
</feature>
<dbReference type="InterPro" id="IPR018114">
    <property type="entry name" value="TRYPSIN_HIS"/>
</dbReference>
<dbReference type="CDD" id="cd00112">
    <property type="entry name" value="LDLa"/>
    <property type="match status" value="1"/>
</dbReference>
<dbReference type="SUPFAM" id="SSF57424">
    <property type="entry name" value="LDL receptor-like module"/>
    <property type="match status" value="1"/>
</dbReference>
<dbReference type="PROSITE" id="PS50068">
    <property type="entry name" value="LDLRA_2"/>
    <property type="match status" value="1"/>
</dbReference>
<dbReference type="InterPro" id="IPR009003">
    <property type="entry name" value="Peptidase_S1_PA"/>
</dbReference>
<dbReference type="SMART" id="SM00020">
    <property type="entry name" value="Tryp_SPc"/>
    <property type="match status" value="1"/>
</dbReference>
<dbReference type="InterPro" id="IPR001314">
    <property type="entry name" value="Peptidase_S1A"/>
</dbReference>
<dbReference type="InterPro" id="IPR002172">
    <property type="entry name" value="LDrepeatLR_classA_rpt"/>
</dbReference>
<evidence type="ECO:0000256" key="1">
    <source>
        <dbReference type="ARBA" id="ARBA00023157"/>
    </source>
</evidence>
<evidence type="ECO:0000313" key="7">
    <source>
        <dbReference type="EMBL" id="OQV11784.1"/>
    </source>
</evidence>
<dbReference type="CDD" id="cd00190">
    <property type="entry name" value="Tryp_SPc"/>
    <property type="match status" value="1"/>
</dbReference>
<evidence type="ECO:0000313" key="8">
    <source>
        <dbReference type="Proteomes" id="UP000192578"/>
    </source>
</evidence>
<keyword evidence="1" id="KW-1015">Disulfide bond</keyword>
<evidence type="ECO:0000256" key="2">
    <source>
        <dbReference type="PROSITE-ProRule" id="PRU00124"/>
    </source>
</evidence>
<dbReference type="Pfam" id="PF00057">
    <property type="entry name" value="Ldl_recept_a"/>
    <property type="match status" value="1"/>
</dbReference>
<evidence type="ECO:0000256" key="3">
    <source>
        <dbReference type="RuleBase" id="RU363034"/>
    </source>
</evidence>
<accession>A0A1W0W9A0</accession>
<evidence type="ECO:0000256" key="5">
    <source>
        <dbReference type="SAM" id="SignalP"/>
    </source>
</evidence>
<dbReference type="Pfam" id="PF00089">
    <property type="entry name" value="Trypsin"/>
    <property type="match status" value="1"/>
</dbReference>
<dbReference type="PROSITE" id="PS50240">
    <property type="entry name" value="TRYPSIN_DOM"/>
    <property type="match status" value="1"/>
</dbReference>
<feature type="region of interest" description="Disordered" evidence="4">
    <location>
        <begin position="389"/>
        <end position="419"/>
    </location>
</feature>
<dbReference type="GO" id="GO:0004252">
    <property type="term" value="F:serine-type endopeptidase activity"/>
    <property type="evidence" value="ECO:0007669"/>
    <property type="project" value="InterPro"/>
</dbReference>
<dbReference type="InterPro" id="IPR036055">
    <property type="entry name" value="LDL_receptor-like_sf"/>
</dbReference>
<keyword evidence="3 7" id="KW-0645">Protease</keyword>
<dbReference type="AlphaFoldDB" id="A0A1W0W9A0"/>
<keyword evidence="7" id="KW-0472">Membrane</keyword>
<gene>
    <name evidence="7" type="ORF">BV898_13909</name>
</gene>
<organism evidence="7 8">
    <name type="scientific">Hypsibius exemplaris</name>
    <name type="common">Freshwater tardigrade</name>
    <dbReference type="NCBI Taxonomy" id="2072580"/>
    <lineage>
        <taxon>Eukaryota</taxon>
        <taxon>Metazoa</taxon>
        <taxon>Ecdysozoa</taxon>
        <taxon>Tardigrada</taxon>
        <taxon>Eutardigrada</taxon>
        <taxon>Parachela</taxon>
        <taxon>Hypsibioidea</taxon>
        <taxon>Hypsibiidae</taxon>
        <taxon>Hypsibius</taxon>
    </lineage>
</organism>
<keyword evidence="5" id="KW-0732">Signal</keyword>
<keyword evidence="7" id="KW-0812">Transmembrane</keyword>
<sequence>MELPSPKIFSAAYVLLFLWTISTVRGTSTENRETRIDLVQCEADEIACDNGRGCYNATSACDGTVNCQDSSDEKPAYCAPACGVSHIPILDHASERITGGIVANRHSLPWQVALFETTESRYKDHFCGGTIIRDRWILTAAHCLALNPRAKWSPTGPVNWAPNEPVSYPSPENITVRVGAHDLSALLSVEKAVDLEVNSVHCHPMYHQQTPWDYDFCLLKLKEVIPFRKNIAPACLPTRGEDVSPNTQCLISGWGRTGLGQATSSVLQQVTKPVLSRLTTCNTTENGFPQFEGAITDRMLCTGNVQGIIIPIGSDSFVPAGSCPGDSGGPMMCKTKGATAWTVSGVVSWGTLCRDEPLVGIPPISVDIYARTGYVVDWIETTIAQQDEFDSTPGSAAPTAPISMSTIAPTTERGVGTTTPATSAVQRLSMSSIVLVLTSFSFMKCPLF</sequence>
<dbReference type="Gene3D" id="4.10.400.10">
    <property type="entry name" value="Low-density Lipoprotein Receptor"/>
    <property type="match status" value="1"/>
</dbReference>
<dbReference type="PANTHER" id="PTHR24252">
    <property type="entry name" value="ACROSIN-RELATED"/>
    <property type="match status" value="1"/>
</dbReference>
<comment type="caution">
    <text evidence="7">The sequence shown here is derived from an EMBL/GenBank/DDBJ whole genome shotgun (WGS) entry which is preliminary data.</text>
</comment>
<dbReference type="InterPro" id="IPR033116">
    <property type="entry name" value="TRYPSIN_SER"/>
</dbReference>
<dbReference type="Gene3D" id="2.40.10.10">
    <property type="entry name" value="Trypsin-like serine proteases"/>
    <property type="match status" value="1"/>
</dbReference>